<dbReference type="Pfam" id="PF10006">
    <property type="entry name" value="DUF2249"/>
    <property type="match status" value="1"/>
</dbReference>
<accession>A0ABV1M2D4</accession>
<feature type="domain" description="DUF2249" evidence="1">
    <location>
        <begin position="5"/>
        <end position="68"/>
    </location>
</feature>
<keyword evidence="3" id="KW-1185">Reference proteome</keyword>
<gene>
    <name evidence="2" type="ORF">ABNW52_00480</name>
</gene>
<evidence type="ECO:0000313" key="2">
    <source>
        <dbReference type="EMBL" id="MEQ6289094.1"/>
    </source>
</evidence>
<sequence>MSPRDLRGLLPPEPIEIILDAVDEGASGQRLSFVLPHFPGPLLPMLRDRGVRFDSEMLPDMSGVIFHVDIP</sequence>
<proteinExistence type="predicted"/>
<dbReference type="EMBL" id="JBEFLD010000001">
    <property type="protein sequence ID" value="MEQ6289094.1"/>
    <property type="molecule type" value="Genomic_DNA"/>
</dbReference>
<dbReference type="InterPro" id="IPR018720">
    <property type="entry name" value="DUF2249"/>
</dbReference>
<protein>
    <submittedName>
        <fullName evidence="2">DUF2249 domain-containing protein</fullName>
    </submittedName>
</protein>
<organism evidence="2 3">
    <name type="scientific">Vogesella oryzagri</name>
    <dbReference type="NCBI Taxonomy" id="3160864"/>
    <lineage>
        <taxon>Bacteria</taxon>
        <taxon>Pseudomonadati</taxon>
        <taxon>Pseudomonadota</taxon>
        <taxon>Betaproteobacteria</taxon>
        <taxon>Neisseriales</taxon>
        <taxon>Chromobacteriaceae</taxon>
        <taxon>Vogesella</taxon>
    </lineage>
</organism>
<evidence type="ECO:0000259" key="1">
    <source>
        <dbReference type="Pfam" id="PF10006"/>
    </source>
</evidence>
<name>A0ABV1M2D4_9NEIS</name>
<evidence type="ECO:0000313" key="3">
    <source>
        <dbReference type="Proteomes" id="UP001433638"/>
    </source>
</evidence>
<dbReference type="Proteomes" id="UP001433638">
    <property type="component" value="Unassembled WGS sequence"/>
</dbReference>
<reference evidence="2" key="1">
    <citation type="submission" date="2024-06" db="EMBL/GenBank/DDBJ databases">
        <title>Genome sequence of Vogesella sp. MAHUQ-64.</title>
        <authorList>
            <person name="Huq M.A."/>
        </authorList>
    </citation>
    <scope>NUCLEOTIDE SEQUENCE</scope>
    <source>
        <strain evidence="2">MAHUQ-64</strain>
    </source>
</reference>
<comment type="caution">
    <text evidence="2">The sequence shown here is derived from an EMBL/GenBank/DDBJ whole genome shotgun (WGS) entry which is preliminary data.</text>
</comment>
<dbReference type="RefSeq" id="WP_349582512.1">
    <property type="nucleotide sequence ID" value="NZ_JBEFLD010000001.1"/>
</dbReference>